<proteinExistence type="predicted"/>
<evidence type="ECO:0000313" key="1">
    <source>
        <dbReference type="EMBL" id="GLT24385.1"/>
    </source>
</evidence>
<comment type="caution">
    <text evidence="1">The sequence shown here is derived from an EMBL/GenBank/DDBJ whole genome shotgun (WGS) entry which is preliminary data.</text>
</comment>
<gene>
    <name evidence="1" type="ORF">GCM10007933_38640</name>
</gene>
<evidence type="ECO:0000313" key="2">
    <source>
        <dbReference type="Proteomes" id="UP001157167"/>
    </source>
</evidence>
<reference evidence="2" key="1">
    <citation type="journal article" date="2019" name="Int. J. Syst. Evol. Microbiol.">
        <title>The Global Catalogue of Microorganisms (GCM) 10K type strain sequencing project: providing services to taxonomists for standard genome sequencing and annotation.</title>
        <authorList>
            <consortium name="The Broad Institute Genomics Platform"/>
            <consortium name="The Broad Institute Genome Sequencing Center for Infectious Disease"/>
            <person name="Wu L."/>
            <person name="Ma J."/>
        </authorList>
    </citation>
    <scope>NUCLEOTIDE SEQUENCE [LARGE SCALE GENOMIC DNA]</scope>
    <source>
        <strain evidence="2">NBRC 102407</strain>
    </source>
</reference>
<sequence>MAIRELSAKEVQNVSGGTFCLLGGLLSFKLNLLSSLFKSCSTPAPTPCQPAPTPCKPAPTTCYTAPKYGC</sequence>
<keyword evidence="2" id="KW-1185">Reference proteome</keyword>
<dbReference type="RefSeq" id="WP_284189544.1">
    <property type="nucleotide sequence ID" value="NZ_BSPX01000089.1"/>
</dbReference>
<dbReference type="EMBL" id="BSPX01000089">
    <property type="protein sequence ID" value="GLT24385.1"/>
    <property type="molecule type" value="Genomic_DNA"/>
</dbReference>
<name>A0ABQ6FFI6_9RHOO</name>
<accession>A0ABQ6FFI6</accession>
<organism evidence="1 2">
    <name type="scientific">Zoogloea oryzae</name>
    <dbReference type="NCBI Taxonomy" id="310767"/>
    <lineage>
        <taxon>Bacteria</taxon>
        <taxon>Pseudomonadati</taxon>
        <taxon>Pseudomonadota</taxon>
        <taxon>Betaproteobacteria</taxon>
        <taxon>Rhodocyclales</taxon>
        <taxon>Zoogloeaceae</taxon>
        <taxon>Zoogloea</taxon>
    </lineage>
</organism>
<evidence type="ECO:0008006" key="3">
    <source>
        <dbReference type="Google" id="ProtNLM"/>
    </source>
</evidence>
<protein>
    <recommendedName>
        <fullName evidence="3">Bacteriocin</fullName>
    </recommendedName>
</protein>
<dbReference type="Proteomes" id="UP001157167">
    <property type="component" value="Unassembled WGS sequence"/>
</dbReference>